<accession>A0A8J5X4S6</accession>
<reference evidence="4" key="1">
    <citation type="submission" date="2021-05" db="EMBL/GenBank/DDBJ databases">
        <title>The genome of the haptophyte Pavlova lutheri (Diacronema luteri, Pavlovales) - a model for lipid biosynthesis in eukaryotic algae.</title>
        <authorList>
            <person name="Hulatt C.J."/>
            <person name="Posewitz M.C."/>
        </authorList>
    </citation>
    <scope>NUCLEOTIDE SEQUENCE</scope>
    <source>
        <strain evidence="4">NIVA-4/92</strain>
    </source>
</reference>
<keyword evidence="5" id="KW-1185">Reference proteome</keyword>
<dbReference type="Pfam" id="PF05050">
    <property type="entry name" value="Methyltransf_21"/>
    <property type="match status" value="1"/>
</dbReference>
<proteinExistence type="predicted"/>
<comment type="caution">
    <text evidence="4">The sequence shown here is derived from an EMBL/GenBank/DDBJ whole genome shotgun (WGS) entry which is preliminary data.</text>
</comment>
<protein>
    <recommendedName>
        <fullName evidence="3">Methyltransferase FkbM domain-containing protein</fullName>
    </recommendedName>
</protein>
<dbReference type="Gene3D" id="3.40.50.150">
    <property type="entry name" value="Vaccinia Virus protein VP39"/>
    <property type="match status" value="1"/>
</dbReference>
<feature type="domain" description="Methyltransferase FkbM" evidence="3">
    <location>
        <begin position="38"/>
        <end position="240"/>
    </location>
</feature>
<feature type="compositionally biased region" description="Basic and acidic residues" evidence="1">
    <location>
        <begin position="335"/>
        <end position="350"/>
    </location>
</feature>
<keyword evidence="2" id="KW-0732">Signal</keyword>
<dbReference type="EMBL" id="JAGTXO010000054">
    <property type="protein sequence ID" value="KAG8458326.1"/>
    <property type="molecule type" value="Genomic_DNA"/>
</dbReference>
<evidence type="ECO:0000259" key="3">
    <source>
        <dbReference type="Pfam" id="PF05050"/>
    </source>
</evidence>
<evidence type="ECO:0000256" key="2">
    <source>
        <dbReference type="SAM" id="SignalP"/>
    </source>
</evidence>
<dbReference type="Proteomes" id="UP000751190">
    <property type="component" value="Unassembled WGS sequence"/>
</dbReference>
<gene>
    <name evidence="4" type="ORF">KFE25_005173</name>
</gene>
<dbReference type="InterPro" id="IPR006342">
    <property type="entry name" value="FkbM_mtfrase"/>
</dbReference>
<evidence type="ECO:0000313" key="4">
    <source>
        <dbReference type="EMBL" id="KAG8458326.1"/>
    </source>
</evidence>
<dbReference type="OMA" id="NPMHTER"/>
<name>A0A8J5X4S6_DIALT</name>
<organism evidence="4 5">
    <name type="scientific">Diacronema lutheri</name>
    <name type="common">Unicellular marine alga</name>
    <name type="synonym">Monochrysis lutheri</name>
    <dbReference type="NCBI Taxonomy" id="2081491"/>
    <lineage>
        <taxon>Eukaryota</taxon>
        <taxon>Haptista</taxon>
        <taxon>Haptophyta</taxon>
        <taxon>Pavlovophyceae</taxon>
        <taxon>Pavlovales</taxon>
        <taxon>Pavlovaceae</taxon>
        <taxon>Diacronema</taxon>
    </lineage>
</organism>
<feature type="region of interest" description="Disordered" evidence="1">
    <location>
        <begin position="330"/>
        <end position="350"/>
    </location>
</feature>
<feature type="signal peptide" evidence="2">
    <location>
        <begin position="1"/>
        <end position="23"/>
    </location>
</feature>
<dbReference type="OrthoDB" id="10006218at2759"/>
<sequence>MIPGGALALALAAAAPCADPVRGGRPPLAEGCLVVYVDVGTNIGVQLRKFFQPEHYPGSKAMPVFASSFPTDESVRRGSRPCAFGFEANPMHTERLRQLEAAYTAAGHRLSIATETAVGTAEGNTTFFFTGSLKNDRSASVAQNAWLRRGHARVLQATVRTIDLARWLRAEVFARSEATRPGAVVVMKLDIEGSEESVLPWLAQCGALCGLGPTMIEEHARMAKDRAAYARAVRPFIRAARTRSLRALAGVMRAAPGERCTFQPLLVDDNSYSADDGSTGNANLDRAFGITQRAPFPEPLPLSADGRAEGAVAPWPYWARAQRDAVAMLARRGRRPEEGLGKKEGNQPNA</sequence>
<evidence type="ECO:0000256" key="1">
    <source>
        <dbReference type="SAM" id="MobiDB-lite"/>
    </source>
</evidence>
<evidence type="ECO:0000313" key="5">
    <source>
        <dbReference type="Proteomes" id="UP000751190"/>
    </source>
</evidence>
<dbReference type="AlphaFoldDB" id="A0A8J5X4S6"/>
<dbReference type="InterPro" id="IPR029063">
    <property type="entry name" value="SAM-dependent_MTases_sf"/>
</dbReference>
<feature type="chain" id="PRO_5035180369" description="Methyltransferase FkbM domain-containing protein" evidence="2">
    <location>
        <begin position="24"/>
        <end position="350"/>
    </location>
</feature>